<dbReference type="InterPro" id="IPR003343">
    <property type="entry name" value="Big_2"/>
</dbReference>
<reference evidence="3" key="1">
    <citation type="submission" date="2019-10" db="EMBL/GenBank/DDBJ databases">
        <title>Description of Paenibacillus glebae sp. nov.</title>
        <authorList>
            <person name="Carlier A."/>
            <person name="Qi S."/>
        </authorList>
    </citation>
    <scope>NUCLEOTIDE SEQUENCE</scope>
    <source>
        <strain evidence="3">LMG 31456</strain>
    </source>
</reference>
<comment type="caution">
    <text evidence="3">The sequence shown here is derived from an EMBL/GenBank/DDBJ whole genome shotgun (WGS) entry which is preliminary data.</text>
</comment>
<organism evidence="3 4">
    <name type="scientific">Paenibacillus foliorum</name>
    <dbReference type="NCBI Taxonomy" id="2654974"/>
    <lineage>
        <taxon>Bacteria</taxon>
        <taxon>Bacillati</taxon>
        <taxon>Bacillota</taxon>
        <taxon>Bacilli</taxon>
        <taxon>Bacillales</taxon>
        <taxon>Paenibacillaceae</taxon>
        <taxon>Paenibacillus</taxon>
    </lineage>
</organism>
<dbReference type="Proteomes" id="UP000641588">
    <property type="component" value="Unassembled WGS sequence"/>
</dbReference>
<dbReference type="Gene3D" id="2.160.20.10">
    <property type="entry name" value="Single-stranded right-handed beta-helix, Pectin lyase-like"/>
    <property type="match status" value="1"/>
</dbReference>
<dbReference type="InterPro" id="IPR012334">
    <property type="entry name" value="Pectin_lyas_fold"/>
</dbReference>
<feature type="domain" description="SLH" evidence="2">
    <location>
        <begin position="2302"/>
        <end position="2362"/>
    </location>
</feature>
<dbReference type="Gene3D" id="2.60.40.1080">
    <property type="match status" value="6"/>
</dbReference>
<dbReference type="SUPFAM" id="SSF49373">
    <property type="entry name" value="Invasin/intimin cell-adhesion fragments"/>
    <property type="match status" value="4"/>
</dbReference>
<dbReference type="SMART" id="SM00635">
    <property type="entry name" value="BID_2"/>
    <property type="match status" value="7"/>
</dbReference>
<proteinExistence type="predicted"/>
<keyword evidence="4" id="KW-1185">Reference proteome</keyword>
<dbReference type="Gene3D" id="1.20.1270.90">
    <property type="entry name" value="AF1782-like"/>
    <property type="match status" value="2"/>
</dbReference>
<feature type="domain" description="SLH" evidence="2">
    <location>
        <begin position="2368"/>
        <end position="2432"/>
    </location>
</feature>
<evidence type="ECO:0000256" key="1">
    <source>
        <dbReference type="SAM" id="Coils"/>
    </source>
</evidence>
<feature type="coiled-coil region" evidence="1">
    <location>
        <begin position="1970"/>
        <end position="1997"/>
    </location>
</feature>
<protein>
    <recommendedName>
        <fullName evidence="2">SLH domain-containing protein</fullName>
    </recommendedName>
</protein>
<evidence type="ECO:0000259" key="2">
    <source>
        <dbReference type="PROSITE" id="PS51272"/>
    </source>
</evidence>
<sequence>MINATGRFRQQCKRFIISLKGLSTIKLSKNIKRAVSLGITLLMAVNMVYFPTERHVAHAAVVTPTIPTVVSTYVGADKTEISAYDQQVHLKVMAKMSSGPDKELKKNTASNSTDPQLNSVHYSSTIAGVTIDDTTGILTYDGSSGQVPVNVSASVNYLDVVYFEGFEGGTLGSFTHDPGATNTATTSVVAKTGVPAHSGSYSANRNNSGTTNNTLRADMGTAMKGTVTAWVYNGTPAGNSRNNIFVGTKLNAATNGVDISNGLLLGEHWDGGTGSGTQFVSRIMTSSFSPTSAARGTTPAWHEFKWDLTSGTGATMYIDGAQVAATNAEAQYQYIALVGNWKPDNSNTYYDDIKATKLGTSTSSALSIPVTAGTGDIDSLTVSGQGGASTITADAGSLQMTAAVTPSSASSKVTWKVENQDGTPTNKASISSNGVLSAIRNGAVKVTATSAVKPAVSNSLVVTISGQTVKVTELSIQAPSGATSFGTLDPVQLSATALPADAGDQAVTWSVIQGTDVAAVSNTGVVTPVKSGTVQIQATAKDGSNVKSNILSLTFAIKLTTVTVVGAGGATSITALAGSLQMEAVGIPAEAANKNVVWTVENGTGSATISSTGLLRAISNGTVTVKATAQDGSGVAGQCVITISGQSYHTYYISITSGNDANDGLSEATAWKSLDKVNASTFSPGDKIGFKAGDIWNGQLRLNGSGAEGLPIKVDKYGSTDPEVRPIFNGMGTDEADGVNLVMPLGSVAGQHYAATVEVRNQSFWEISNLEVTNYDATTKNMRAGIIALNEKGVTVTEWEQNQLKHIVIRDCYVHDVNSDPSAYKMTGGILILGNYSDVLVEGNKVINVAIEGIRNAGMAPSGSSNGGAPQVMNNIVFKNNYIQDVQGDGMVISNIADNGDKDVYNGIVEYNTILRYANTNVGSLNYAANWVYGSKDTLFQYNETFGGIYGYNDGEAWDVDLYSDNIVYQYNYSHENRGGIILFMGTGQSVFRYNLSVNDGNGAELFFYHPSSYTKAPWIYNNTIFTGKDIATTVFNNSTPYIKFANNIMMTLGKVKRFANVDLTQGYIKNNIFYPNILTTGGVAGSVELANNLYVNPQLARPGEIPKNVITAKNRFDVSKLEAYKILANSPAIGAGWKVDLPSTFTDVTKDMFGNPLGSISDIGIHQFTNDVPTHTFTEVLPTSVELNQANVSLLVGEASLLGTIIEPATAWNKTMTWESDKPSVATVDSNGAVKAVAIGTANITVKSTADPRLAATTKITVKAPITTTSDMIVEANYPYLDATNSKINLKIANVMSDGSTRELKKKVTELNEPRLNSVTYSTDNSNVSIDSDGLLTVTGDLGSASEIHVTANVSYEDVVYSEGFEDGTLGDFAMDSGTDYAVSVQSSTEQAHSGAYSLKRINAVKSVMSKAFSTDMKAIASMWIYDDGTTKANRAVGSVGAYRDNTKIMGLGLFYDGSLGSASQFATRFQTTNWSVSNVPRSVGWHELKWDYTGPMVNMFIDDQPAGTFNSSSFRAVSLMNLWNSSAGNFYYDDIRVVVPRTNATAIPLTVKVNATQIDGVRIWGEDNATSITTDKGTLQIKGGLIPNQLPGIDYSLIWSLEEETGRAMISNTGLLTAIKDGRVKVIAQSVANPSLKAEMYVTISNQYVSVTEVSTRGTNDKKSIDVAGGTLQLIATISPSNATNKKLTWKILNTDGSSTKVAQISNTGLVTAVVNGTARVHAISEDGGFDGPLDITVTNQPVLVEGIEVKTPNGENSLEVGRMVALSAVITPNNAVNKAVTWSVNNQNGTNASITTEGVFSSGDMEGEVTVVATAQDALGTVGSKRMTLTKTPTEIVKANKDTLKAKIVEAEGKLSAAVVGSQAGEYPQSAVDTLKREVMSAKAVVSNIDAVQQEVDQAVIALARAVIAFDSEIVTDHPTEPKANKDALNAKIAEAEGKLGAAAVGSLTGQYPQSAVDTLKQEVTSAKAVVSNKDAAQQEVDQAEAELNIAIKAFESTKIPYRNNSSSHHSTAPSGAAEGGGVVNVIADDGTVAKHEFDPATATVTIHVEDKERVSLTFNSGELKESQQVSDGVRILIRLKGFIYELATDVTSKVVGIDNFLQNNQTTKDQLKVNVQVEATKLTPEDEKVVEQALGAESGLDGFNLVSGMYNVHLRLEAPNGQIMEVKAFDSQRTMLIEVSPSFKDKVVAALSISEGENGEKTAGIRTAKYVEIDGKSYMQIKTASHSKYGLVEHHASYMDVTMEHWAKAPIEEASSRLLLSGVGQGRFNPDAQITRAEYITMLIQAMGLPKTADNQSLYEDVRSGDWYYANMAIAHKAGLLKWIEGNSLKPNAPITRAEMARATVAAAQYLKDGSLVDADLTELSKFMDADKVSASERSDLAWCIEHGLINGTVDVMTGKSAIAPSEQATRAQAAAIMLRLLREIGLI</sequence>
<dbReference type="Pfam" id="PF07554">
    <property type="entry name" value="FIVAR"/>
    <property type="match status" value="2"/>
</dbReference>
<dbReference type="Pfam" id="PF00395">
    <property type="entry name" value="SLH"/>
    <property type="match status" value="3"/>
</dbReference>
<dbReference type="InterPro" id="IPR011050">
    <property type="entry name" value="Pectin_lyase_fold/virulence"/>
</dbReference>
<dbReference type="InterPro" id="IPR008964">
    <property type="entry name" value="Invasin/intimin_cell_adhesion"/>
</dbReference>
<accession>A0A972GPS3</accession>
<evidence type="ECO:0000313" key="3">
    <source>
        <dbReference type="EMBL" id="NOU93905.1"/>
    </source>
</evidence>
<dbReference type="InterPro" id="IPR006626">
    <property type="entry name" value="PbH1"/>
</dbReference>
<dbReference type="SUPFAM" id="SSF51126">
    <property type="entry name" value="Pectin lyase-like"/>
    <property type="match status" value="1"/>
</dbReference>
<dbReference type="EMBL" id="WHOD01000052">
    <property type="protein sequence ID" value="NOU93905.1"/>
    <property type="molecule type" value="Genomic_DNA"/>
</dbReference>
<gene>
    <name evidence="3" type="ORF">GC093_11855</name>
</gene>
<feature type="domain" description="SLH" evidence="2">
    <location>
        <begin position="2238"/>
        <end position="2301"/>
    </location>
</feature>
<dbReference type="Pfam" id="PF02368">
    <property type="entry name" value="Big_2"/>
    <property type="match status" value="5"/>
</dbReference>
<dbReference type="Gene3D" id="2.60.120.260">
    <property type="entry name" value="Galactose-binding domain-like"/>
    <property type="match status" value="1"/>
</dbReference>
<keyword evidence="1" id="KW-0175">Coiled coil</keyword>
<evidence type="ECO:0000313" key="4">
    <source>
        <dbReference type="Proteomes" id="UP000641588"/>
    </source>
</evidence>
<name>A0A972GPS3_9BACL</name>
<dbReference type="SMART" id="SM00710">
    <property type="entry name" value="PbH1"/>
    <property type="match status" value="8"/>
</dbReference>
<dbReference type="PROSITE" id="PS51272">
    <property type="entry name" value="SLH"/>
    <property type="match status" value="3"/>
</dbReference>
<dbReference type="InterPro" id="IPR001119">
    <property type="entry name" value="SLH_dom"/>
</dbReference>